<dbReference type="Gene3D" id="3.40.50.1820">
    <property type="entry name" value="alpha/beta hydrolase"/>
    <property type="match status" value="1"/>
</dbReference>
<reference evidence="3 4" key="1">
    <citation type="submission" date="2020-07" db="EMBL/GenBank/DDBJ databases">
        <title>Genomic Encyclopedia of Type Strains, Phase IV (KMG-V): Genome sequencing to study the core and pangenomes of soil and plant-associated prokaryotes.</title>
        <authorList>
            <person name="Whitman W."/>
        </authorList>
    </citation>
    <scope>NUCLEOTIDE SEQUENCE [LARGE SCALE GENOMIC DNA]</scope>
    <source>
        <strain evidence="3 4">SAS40</strain>
    </source>
</reference>
<feature type="domain" description="BD-FAE-like" evidence="2">
    <location>
        <begin position="52"/>
        <end position="231"/>
    </location>
</feature>
<dbReference type="PANTHER" id="PTHR48081:SF33">
    <property type="entry name" value="KYNURENINE FORMAMIDASE"/>
    <property type="match status" value="1"/>
</dbReference>
<dbReference type="AlphaFoldDB" id="A0A7Y9LLC7"/>
<dbReference type="InterPro" id="IPR050300">
    <property type="entry name" value="GDXG_lipolytic_enzyme"/>
</dbReference>
<dbReference type="PANTHER" id="PTHR48081">
    <property type="entry name" value="AB HYDROLASE SUPERFAMILY PROTEIN C4A8.06C"/>
    <property type="match status" value="1"/>
</dbReference>
<evidence type="ECO:0000259" key="2">
    <source>
        <dbReference type="Pfam" id="PF20434"/>
    </source>
</evidence>
<organism evidence="3 4">
    <name type="scientific">Pigmentiphaga litoralis</name>
    <dbReference type="NCBI Taxonomy" id="516702"/>
    <lineage>
        <taxon>Bacteria</taxon>
        <taxon>Pseudomonadati</taxon>
        <taxon>Pseudomonadota</taxon>
        <taxon>Betaproteobacteria</taxon>
        <taxon>Burkholderiales</taxon>
        <taxon>Alcaligenaceae</taxon>
        <taxon>Pigmentiphaga</taxon>
    </lineage>
</organism>
<dbReference type="InterPro" id="IPR029058">
    <property type="entry name" value="AB_hydrolase_fold"/>
</dbReference>
<dbReference type="SUPFAM" id="SSF53474">
    <property type="entry name" value="alpha/beta-Hydrolases"/>
    <property type="match status" value="1"/>
</dbReference>
<dbReference type="RefSeq" id="WP_179582767.1">
    <property type="nucleotide sequence ID" value="NZ_JACBYR010000001.1"/>
</dbReference>
<evidence type="ECO:0000256" key="1">
    <source>
        <dbReference type="ARBA" id="ARBA00022801"/>
    </source>
</evidence>
<gene>
    <name evidence="3" type="ORF">FHW18_000361</name>
</gene>
<evidence type="ECO:0000313" key="4">
    <source>
        <dbReference type="Proteomes" id="UP000542125"/>
    </source>
</evidence>
<protein>
    <submittedName>
        <fullName evidence="3">Acetyl esterase/lipase</fullName>
    </submittedName>
</protein>
<proteinExistence type="predicted"/>
<comment type="caution">
    <text evidence="3">The sequence shown here is derived from an EMBL/GenBank/DDBJ whole genome shotgun (WGS) entry which is preliminary data.</text>
</comment>
<dbReference type="Proteomes" id="UP000542125">
    <property type="component" value="Unassembled WGS sequence"/>
</dbReference>
<dbReference type="InterPro" id="IPR049492">
    <property type="entry name" value="BD-FAE-like_dom"/>
</dbReference>
<keyword evidence="4" id="KW-1185">Reference proteome</keyword>
<dbReference type="EMBL" id="JACBYR010000001">
    <property type="protein sequence ID" value="NYE81090.1"/>
    <property type="molecule type" value="Genomic_DNA"/>
</dbReference>
<name>A0A7Y9LLC7_9BURK</name>
<keyword evidence="1" id="KW-0378">Hydrolase</keyword>
<dbReference type="GO" id="GO:0016787">
    <property type="term" value="F:hydrolase activity"/>
    <property type="evidence" value="ECO:0007669"/>
    <property type="project" value="UniProtKB-KW"/>
</dbReference>
<evidence type="ECO:0000313" key="3">
    <source>
        <dbReference type="EMBL" id="NYE81090.1"/>
    </source>
</evidence>
<dbReference type="Pfam" id="PF20434">
    <property type="entry name" value="BD-FAE"/>
    <property type="match status" value="1"/>
</dbReference>
<accession>A0A7Y9LLC7</accession>
<sequence>MRFAHLPPQPPIFPIEAEDYARSTLSRSDAAAQQCKRVVDVAYGTDPKQTVDLYLPQTCPPEGAPVLVFAHGGAWTNGYKEWMGLLAPAITSAGAILVSVSYRLAPQHKWDEMADDCRQALAWVHRNIREHGGDPQRIVLGGHSAGGHLTMLTAWQTEKLEAAGVPSSCLRACVPLCAPLDVRYPDRQPGSGEERTHQMVLRDASEAPDASPISHLHRGMPFTLLAYATNDFPRIIAGNRATADAMRRDAIAHDVLIVDGDHFSAALDIESATSPWTRRVIDLLFASSN</sequence>